<dbReference type="InterPro" id="IPR058792">
    <property type="entry name" value="Beta-barrel_RND_2"/>
</dbReference>
<dbReference type="PRINTS" id="PR01490">
    <property type="entry name" value="RTXTOXIND"/>
</dbReference>
<dbReference type="SUPFAM" id="SSF111369">
    <property type="entry name" value="HlyD-like secretion proteins"/>
    <property type="match status" value="2"/>
</dbReference>
<protein>
    <submittedName>
        <fullName evidence="10">Secretion protein HlyD family protein</fullName>
    </submittedName>
</protein>
<feature type="domain" description="CusB-like beta-barrel" evidence="9">
    <location>
        <begin position="272"/>
        <end position="311"/>
    </location>
</feature>
<dbReference type="Gene3D" id="1.10.287.470">
    <property type="entry name" value="Helix hairpin bin"/>
    <property type="match status" value="1"/>
</dbReference>
<sequence length="368" mass="39579">MSASPSGQEDAAARPDMAVSEPSAPAGRPRKRRPRLVVLIVFLLCCGVGGALYWRHARHFESTDDAFVAGHVTSVAPRVPGRVKEVLVTDNQQVRQGDVLLRIDPVNYQTRLEAAQAALDTAKRNLEEAVSQEGAALATADAAEAQVASAKATADNAVKERVRYDKLLSERVVSQESKDNADTTARTAVAALDVARKKHIADVAQVALAAAAIETARSKVNEAQADRDQADLDLTHTVVHARVSGRVTNKAVEPGDYLQAGQAVMSLVQPDVWVVANFKETQLTHMRPGQPVSMVVDAFPDKELRGRVDSIQRGTGAAFSLLPPENATGNYVKVVQRVPVKIVFDGIRPETLSRLAPGMSVEPTVRVR</sequence>
<dbReference type="eggNOG" id="COG1566">
    <property type="taxonomic scope" value="Bacteria"/>
</dbReference>
<dbReference type="AlphaFoldDB" id="E1JYJ6"/>
<feature type="transmembrane region" description="Helical" evidence="7">
    <location>
        <begin position="36"/>
        <end position="54"/>
    </location>
</feature>
<reference evidence="10 11" key="1">
    <citation type="submission" date="2010-08" db="EMBL/GenBank/DDBJ databases">
        <title>The draft genome of Desulfovibrio fructosovorans JJ.</title>
        <authorList>
            <consortium name="US DOE Joint Genome Institute (JGI-PGF)"/>
            <person name="Lucas S."/>
            <person name="Copeland A."/>
            <person name="Lapidus A."/>
            <person name="Cheng J.-F."/>
            <person name="Bruce D."/>
            <person name="Goodwin L."/>
            <person name="Pitluck S."/>
            <person name="Land M.L."/>
            <person name="Hauser L."/>
            <person name="Chang Y.-J."/>
            <person name="Jeffries C."/>
            <person name="Wall J.D."/>
            <person name="Stahl D.A."/>
            <person name="Arkin A.P."/>
            <person name="Dehal P."/>
            <person name="Stolyar S.M."/>
            <person name="Hazen T.C."/>
            <person name="Woyke T.J."/>
        </authorList>
    </citation>
    <scope>NUCLEOTIDE SEQUENCE [LARGE SCALE GENOMIC DNA]</scope>
    <source>
        <strain evidence="10 11">JJ</strain>
    </source>
</reference>
<evidence type="ECO:0000313" key="10">
    <source>
        <dbReference type="EMBL" id="EFL50580.1"/>
    </source>
</evidence>
<feature type="domain" description="Multidrug resistance protein MdtA-like barrel-sandwich hybrid" evidence="8">
    <location>
        <begin position="73"/>
        <end position="267"/>
    </location>
</feature>
<keyword evidence="11" id="KW-1185">Reference proteome</keyword>
<dbReference type="STRING" id="596151.DesfrDRAFT_2695"/>
<keyword evidence="2 7" id="KW-0812">Transmembrane</keyword>
<feature type="region of interest" description="Disordered" evidence="6">
    <location>
        <begin position="1"/>
        <end position="29"/>
    </location>
</feature>
<dbReference type="Gene3D" id="2.40.30.170">
    <property type="match status" value="1"/>
</dbReference>
<accession>E1JYJ6</accession>
<dbReference type="PANTHER" id="PTHR30386">
    <property type="entry name" value="MEMBRANE FUSION SUBUNIT OF EMRAB-TOLC MULTIDRUG EFFLUX PUMP"/>
    <property type="match status" value="1"/>
</dbReference>
<comment type="subcellular location">
    <subcellularLocation>
        <location evidence="1">Membrane</location>
        <topology evidence="1">Single-pass membrane protein</topology>
    </subcellularLocation>
</comment>
<name>E1JYJ6_SOLFR</name>
<dbReference type="PANTHER" id="PTHR30386:SF26">
    <property type="entry name" value="TRANSPORT PROTEIN COMB"/>
    <property type="match status" value="1"/>
</dbReference>
<evidence type="ECO:0000256" key="4">
    <source>
        <dbReference type="ARBA" id="ARBA00023136"/>
    </source>
</evidence>
<evidence type="ECO:0000256" key="1">
    <source>
        <dbReference type="ARBA" id="ARBA00004167"/>
    </source>
</evidence>
<evidence type="ECO:0000256" key="3">
    <source>
        <dbReference type="ARBA" id="ARBA00022989"/>
    </source>
</evidence>
<organism evidence="10 11">
    <name type="scientific">Solidesulfovibrio fructosivorans JJ]</name>
    <dbReference type="NCBI Taxonomy" id="596151"/>
    <lineage>
        <taxon>Bacteria</taxon>
        <taxon>Pseudomonadati</taxon>
        <taxon>Thermodesulfobacteriota</taxon>
        <taxon>Desulfovibrionia</taxon>
        <taxon>Desulfovibrionales</taxon>
        <taxon>Desulfovibrionaceae</taxon>
        <taxon>Solidesulfovibrio</taxon>
    </lineage>
</organism>
<proteinExistence type="predicted"/>
<keyword evidence="5" id="KW-0175">Coiled coil</keyword>
<comment type="caution">
    <text evidence="10">The sequence shown here is derived from an EMBL/GenBank/DDBJ whole genome shotgun (WGS) entry which is preliminary data.</text>
</comment>
<feature type="coiled-coil region" evidence="5">
    <location>
        <begin position="112"/>
        <end position="160"/>
    </location>
</feature>
<dbReference type="Pfam" id="PF25954">
    <property type="entry name" value="Beta-barrel_RND_2"/>
    <property type="match status" value="1"/>
</dbReference>
<evidence type="ECO:0000256" key="2">
    <source>
        <dbReference type="ARBA" id="ARBA00022692"/>
    </source>
</evidence>
<evidence type="ECO:0000256" key="6">
    <source>
        <dbReference type="SAM" id="MobiDB-lite"/>
    </source>
</evidence>
<dbReference type="GO" id="GO:0055085">
    <property type="term" value="P:transmembrane transport"/>
    <property type="evidence" value="ECO:0007669"/>
    <property type="project" value="InterPro"/>
</dbReference>
<gene>
    <name evidence="10" type="ORF">DesfrDRAFT_2695</name>
</gene>
<keyword evidence="4 7" id="KW-0472">Membrane</keyword>
<dbReference type="InterPro" id="IPR050739">
    <property type="entry name" value="MFP"/>
</dbReference>
<dbReference type="InterPro" id="IPR058625">
    <property type="entry name" value="MdtA-like_BSH"/>
</dbReference>
<evidence type="ECO:0000313" key="11">
    <source>
        <dbReference type="Proteomes" id="UP000006250"/>
    </source>
</evidence>
<dbReference type="Pfam" id="PF25917">
    <property type="entry name" value="BSH_RND"/>
    <property type="match status" value="1"/>
</dbReference>
<keyword evidence="3 7" id="KW-1133">Transmembrane helix</keyword>
<evidence type="ECO:0000256" key="5">
    <source>
        <dbReference type="SAM" id="Coils"/>
    </source>
</evidence>
<dbReference type="Gene3D" id="2.40.50.100">
    <property type="match status" value="1"/>
</dbReference>
<evidence type="ECO:0000259" key="8">
    <source>
        <dbReference type="Pfam" id="PF25917"/>
    </source>
</evidence>
<evidence type="ECO:0000256" key="7">
    <source>
        <dbReference type="SAM" id="Phobius"/>
    </source>
</evidence>
<dbReference type="RefSeq" id="WP_005994665.1">
    <property type="nucleotide sequence ID" value="NZ_AECZ01000018.1"/>
</dbReference>
<dbReference type="EMBL" id="AECZ01000018">
    <property type="protein sequence ID" value="EFL50580.1"/>
    <property type="molecule type" value="Genomic_DNA"/>
</dbReference>
<dbReference type="Proteomes" id="UP000006250">
    <property type="component" value="Unassembled WGS sequence"/>
</dbReference>
<dbReference type="GO" id="GO:0016020">
    <property type="term" value="C:membrane"/>
    <property type="evidence" value="ECO:0007669"/>
    <property type="project" value="UniProtKB-SubCell"/>
</dbReference>
<evidence type="ECO:0000259" key="9">
    <source>
        <dbReference type="Pfam" id="PF25954"/>
    </source>
</evidence>